<protein>
    <recommendedName>
        <fullName evidence="1">DUF4268 domain-containing protein</fullName>
    </recommendedName>
</protein>
<dbReference type="InterPro" id="IPR025364">
    <property type="entry name" value="DUF4268"/>
</dbReference>
<proteinExistence type="predicted"/>
<evidence type="ECO:0000313" key="3">
    <source>
        <dbReference type="Proteomes" id="UP000031246"/>
    </source>
</evidence>
<sequence>MYSKEESVRLRQQFWISFGQYMKPVPSASGSTVNWTNYKTGVKNIFFKMDVDKKEAFISIQLSHPDAGIRHLIFEQFEEFKAMFSNEMGEEWDWIKDATDDFGKTVSLISTRITGVSIFNQQHWPELISFFKPRIIALDEFWDNVKPVFESLV</sequence>
<reference evidence="2 3" key="1">
    <citation type="submission" date="2014-10" db="EMBL/GenBank/DDBJ databases">
        <title>Pedobacter Kyungheensis.</title>
        <authorList>
            <person name="Anderson B.M."/>
            <person name="Newman J.D."/>
        </authorList>
    </citation>
    <scope>NUCLEOTIDE SEQUENCE [LARGE SCALE GENOMIC DNA]</scope>
    <source>
        <strain evidence="2 3">KACC 16221</strain>
    </source>
</reference>
<name>A0A0C1FHZ0_9SPHI</name>
<evidence type="ECO:0000313" key="2">
    <source>
        <dbReference type="EMBL" id="KIA92592.1"/>
    </source>
</evidence>
<dbReference type="AlphaFoldDB" id="A0A0C1FHZ0"/>
<keyword evidence="3" id="KW-1185">Reference proteome</keyword>
<evidence type="ECO:0000259" key="1">
    <source>
        <dbReference type="Pfam" id="PF14088"/>
    </source>
</evidence>
<comment type="caution">
    <text evidence="2">The sequence shown here is derived from an EMBL/GenBank/DDBJ whole genome shotgun (WGS) entry which is preliminary data.</text>
</comment>
<dbReference type="Pfam" id="PF14088">
    <property type="entry name" value="DUF4268"/>
    <property type="match status" value="1"/>
</dbReference>
<dbReference type="EMBL" id="JSYN01000019">
    <property type="protein sequence ID" value="KIA92592.1"/>
    <property type="molecule type" value="Genomic_DNA"/>
</dbReference>
<dbReference type="RefSeq" id="WP_039478149.1">
    <property type="nucleotide sequence ID" value="NZ_JSYN01000019.1"/>
</dbReference>
<dbReference type="Proteomes" id="UP000031246">
    <property type="component" value="Unassembled WGS sequence"/>
</dbReference>
<organism evidence="2 3">
    <name type="scientific">Pedobacter kyungheensis</name>
    <dbReference type="NCBI Taxonomy" id="1069985"/>
    <lineage>
        <taxon>Bacteria</taxon>
        <taxon>Pseudomonadati</taxon>
        <taxon>Bacteroidota</taxon>
        <taxon>Sphingobacteriia</taxon>
        <taxon>Sphingobacteriales</taxon>
        <taxon>Sphingobacteriaceae</taxon>
        <taxon>Pedobacter</taxon>
    </lineage>
</organism>
<gene>
    <name evidence="2" type="ORF">OC25_16250</name>
</gene>
<dbReference type="OrthoDB" id="1467516at2"/>
<feature type="domain" description="DUF4268" evidence="1">
    <location>
        <begin position="10"/>
        <end position="145"/>
    </location>
</feature>
<accession>A0A0C1FHZ0</accession>